<protein>
    <submittedName>
        <fullName evidence="1">Thiamine diphosphokinase</fullName>
    </submittedName>
</protein>
<dbReference type="AlphaFoldDB" id="A0A363NQX9"/>
<keyword evidence="1" id="KW-0808">Transferase</keyword>
<organism evidence="1 2">
    <name type="scientific">Sphingobacterium athyrii</name>
    <dbReference type="NCBI Taxonomy" id="2152717"/>
    <lineage>
        <taxon>Bacteria</taxon>
        <taxon>Pseudomonadati</taxon>
        <taxon>Bacteroidota</taxon>
        <taxon>Sphingobacteriia</taxon>
        <taxon>Sphingobacteriales</taxon>
        <taxon>Sphingobacteriaceae</taxon>
        <taxon>Sphingobacterium</taxon>
    </lineage>
</organism>
<keyword evidence="1" id="KW-0418">Kinase</keyword>
<dbReference type="Proteomes" id="UP000250831">
    <property type="component" value="Unassembled WGS sequence"/>
</dbReference>
<dbReference type="RefSeq" id="WP_108635389.1">
    <property type="nucleotide sequence ID" value="NZ_QCXX01000005.1"/>
</dbReference>
<reference evidence="1 2" key="1">
    <citation type="submission" date="2018-04" db="EMBL/GenBank/DDBJ databases">
        <title>Sphingobacterium sp. M46 Genome.</title>
        <authorList>
            <person name="Cheng J."/>
            <person name="Li Y."/>
        </authorList>
    </citation>
    <scope>NUCLEOTIDE SEQUENCE [LARGE SCALE GENOMIC DNA]</scope>
    <source>
        <strain evidence="1 2">M46</strain>
    </source>
</reference>
<proteinExistence type="predicted"/>
<keyword evidence="2" id="KW-1185">Reference proteome</keyword>
<dbReference type="OrthoDB" id="1132102at2"/>
<accession>A0A363NQX9</accession>
<sequence>MSSHHIVRENQEPALLIEDLFLIDEENLGQLLEWSPSIVIENNLVDQLDARGYKFDVVFAQNHIEPLQENLKVIPYRDNFLQSAIEYLVEHQYKAVNIITDQISLAHYQRYLDLINVVLLARGMRYYFVTTSFTKWKVGGEQLKIDSQGEEIVTEGLRKIDEDLYETEKDGLFKLGFSESKYILIGETIA</sequence>
<dbReference type="EMBL" id="QCXX01000005">
    <property type="protein sequence ID" value="PUV23061.1"/>
    <property type="molecule type" value="Genomic_DNA"/>
</dbReference>
<name>A0A363NQX9_9SPHI</name>
<comment type="caution">
    <text evidence="1">The sequence shown here is derived from an EMBL/GenBank/DDBJ whole genome shotgun (WGS) entry which is preliminary data.</text>
</comment>
<evidence type="ECO:0000313" key="1">
    <source>
        <dbReference type="EMBL" id="PUV23061.1"/>
    </source>
</evidence>
<gene>
    <name evidence="1" type="ORF">DCO56_19295</name>
</gene>
<evidence type="ECO:0000313" key="2">
    <source>
        <dbReference type="Proteomes" id="UP000250831"/>
    </source>
</evidence>
<dbReference type="GO" id="GO:0016301">
    <property type="term" value="F:kinase activity"/>
    <property type="evidence" value="ECO:0007669"/>
    <property type="project" value="UniProtKB-KW"/>
</dbReference>